<dbReference type="InterPro" id="IPR004426">
    <property type="entry name" value="MJ1210-like"/>
</dbReference>
<dbReference type="HOGENOM" id="CLU_075000_1_0_2"/>
<dbReference type="GeneID" id="24894463"/>
<dbReference type="InterPro" id="IPR038389">
    <property type="entry name" value="PSMG2_sf"/>
</dbReference>
<dbReference type="RefSeq" id="WP_048205970.1">
    <property type="nucleotide sequence ID" value="NZ_CP009518.1"/>
</dbReference>
<dbReference type="Gene3D" id="3.40.50.10900">
    <property type="entry name" value="PAC-like subunit"/>
    <property type="match status" value="1"/>
</dbReference>
<evidence type="ECO:0000313" key="3">
    <source>
        <dbReference type="Proteomes" id="UP000033048"/>
    </source>
</evidence>
<dbReference type="Proteomes" id="UP000033048">
    <property type="component" value="Chromosome"/>
</dbReference>
<dbReference type="AlphaFoldDB" id="A0A0E3STH0"/>
<dbReference type="PANTHER" id="PTHR35610:SF7">
    <property type="entry name" value="3-ISOPROPYLMALATE DEHYDRATASE"/>
    <property type="match status" value="1"/>
</dbReference>
<reference evidence="2 3" key="1">
    <citation type="submission" date="2014-07" db="EMBL/GenBank/DDBJ databases">
        <title>Methanogenic archaea and the global carbon cycle.</title>
        <authorList>
            <person name="Henriksen J.R."/>
            <person name="Luke J."/>
            <person name="Reinhart S."/>
            <person name="Benedict M.N."/>
            <person name="Youngblut N.D."/>
            <person name="Metcalf M.E."/>
            <person name="Whitaker R.J."/>
            <person name="Metcalf W.W."/>
        </authorList>
    </citation>
    <scope>NUCLEOTIDE SEQUENCE [LARGE SCALE GENOMIC DNA]</scope>
    <source>
        <strain evidence="2 3">MM1</strain>
    </source>
</reference>
<dbReference type="EMBL" id="CP009518">
    <property type="protein sequence ID" value="AKB85942.1"/>
    <property type="molecule type" value="Genomic_DNA"/>
</dbReference>
<sequence length="258" mass="28063">MRETTVVRLSEDEIQLNDPILLVGLPGVGHVGKLVVDHLVEKLEAEKVFEIYSPHFPPQVMVNEDSTVKLVNNEMYIYSAGETDLVLLGGDHQSTTTDGHYELAGIYLKLAEELGVSKIYTLGGYPTGKLEHIDEVMGAANTPELVEELKEHGVTFKANEPGGGIVGASGLLLGLSKFTNMEAACLMGLTSGYLVDPKSAQSLLAILSKLINIEVDVAELEERAKDMEKIVANLMEAKQQQQGVLRDTAVEEDLRYIG</sequence>
<dbReference type="PANTHER" id="PTHR35610">
    <property type="entry name" value="3-ISOPROPYLMALATE DEHYDRATASE-RELATED"/>
    <property type="match status" value="1"/>
</dbReference>
<feature type="coiled-coil region" evidence="1">
    <location>
        <begin position="210"/>
        <end position="240"/>
    </location>
</feature>
<dbReference type="STRING" id="1434104.MCMEM_1889"/>
<proteinExistence type="predicted"/>
<dbReference type="KEGG" id="mmet:MCMEM_1889"/>
<dbReference type="PATRIC" id="fig|1434104.5.peg.2049"/>
<keyword evidence="1" id="KW-0175">Coiled coil</keyword>
<accession>A0A0E3STH0</accession>
<gene>
    <name evidence="2" type="ORF">MCMEM_1889</name>
</gene>
<evidence type="ECO:0000256" key="1">
    <source>
        <dbReference type="SAM" id="Coils"/>
    </source>
</evidence>
<organism evidence="2 3">
    <name type="scientific">Methanococcoides methylutens MM1</name>
    <dbReference type="NCBI Taxonomy" id="1434104"/>
    <lineage>
        <taxon>Archaea</taxon>
        <taxon>Methanobacteriati</taxon>
        <taxon>Methanobacteriota</taxon>
        <taxon>Stenosarchaea group</taxon>
        <taxon>Methanomicrobia</taxon>
        <taxon>Methanosarcinales</taxon>
        <taxon>Methanosarcinaceae</taxon>
        <taxon>Methanococcoides</taxon>
    </lineage>
</organism>
<protein>
    <submittedName>
        <fullName evidence="2">PAC2 family protein</fullName>
    </submittedName>
</protein>
<dbReference type="InterPro" id="IPR019151">
    <property type="entry name" value="Proteasome_assmbl_chaperone_2"/>
</dbReference>
<dbReference type="OrthoDB" id="31247at2157"/>
<dbReference type="NCBIfam" id="TIGR00162">
    <property type="entry name" value="proteasome assembly chaperone family protein"/>
    <property type="match status" value="1"/>
</dbReference>
<keyword evidence="3" id="KW-1185">Reference proteome</keyword>
<name>A0A0E3STH0_METMT</name>
<evidence type="ECO:0000313" key="2">
    <source>
        <dbReference type="EMBL" id="AKB85942.1"/>
    </source>
</evidence>
<dbReference type="SUPFAM" id="SSF159659">
    <property type="entry name" value="Cgl1923-like"/>
    <property type="match status" value="1"/>
</dbReference>
<dbReference type="Pfam" id="PF09754">
    <property type="entry name" value="PAC2"/>
    <property type="match status" value="1"/>
</dbReference>